<dbReference type="PROSITE" id="PS50089">
    <property type="entry name" value="ZF_RING_2"/>
    <property type="match status" value="1"/>
</dbReference>
<dbReference type="Gene3D" id="3.30.40.10">
    <property type="entry name" value="Zinc/RING finger domain, C3HC4 (zinc finger)"/>
    <property type="match status" value="1"/>
</dbReference>
<evidence type="ECO:0000313" key="13">
    <source>
        <dbReference type="EMBL" id="KAF2770643.1"/>
    </source>
</evidence>
<dbReference type="SMART" id="SM00647">
    <property type="entry name" value="IBR"/>
    <property type="match status" value="2"/>
</dbReference>
<feature type="region of interest" description="Disordered" evidence="10">
    <location>
        <begin position="412"/>
        <end position="432"/>
    </location>
</feature>
<evidence type="ECO:0000256" key="6">
    <source>
        <dbReference type="ARBA" id="ARBA00022771"/>
    </source>
</evidence>
<dbReference type="PANTHER" id="PTHR11685">
    <property type="entry name" value="RBR FAMILY RING FINGER AND IBR DOMAIN-CONTAINING"/>
    <property type="match status" value="1"/>
</dbReference>
<feature type="domain" description="RING-type" evidence="12">
    <location>
        <begin position="55"/>
        <end position="318"/>
    </location>
</feature>
<dbReference type="GO" id="GO:0008270">
    <property type="term" value="F:zinc ion binding"/>
    <property type="evidence" value="ECO:0007669"/>
    <property type="project" value="UniProtKB-KW"/>
</dbReference>
<sequence length="432" mass="45941">MAPRKAAPPMNAAAPARPDIRRSARLNAAQALQAPAPDANKRVTKAKAPVKRKSSRKECTICSRKLAASSYSRLPLTDNCKHDITTCNSCIGTHIVYQLDSVTYDQISCPECPEILQNATIKRLGGEKAHRRYEELYRKSIAEKTPGWRWCLNPHCMAGQVHKPLVVDPTASEPTQPEVDPEEKPRAQKRKAYIARKKTNATDEAEEDASSDDICTCHDCGARACVPCDRPYHEGETCAQIKERFREQNENEIKASEETIAKNCRKCPNEKCGKNIEKNGGCDQMYCTQCKTSFCWLCGALYSHINRKGHNEGCLYSKSGAFDPHAAPNAPGNAVFNFQFGGPNVAPPPRRAFPGAGPPPLPVRPRFALPPGLHARAGQLGLPAGHFIGGPIGGGGGGGGGTGGAGVADGADGAGGADDADGADGAGGGHVA</sequence>
<evidence type="ECO:0000256" key="9">
    <source>
        <dbReference type="PROSITE-ProRule" id="PRU00175"/>
    </source>
</evidence>
<dbReference type="CDD" id="cd20335">
    <property type="entry name" value="BRcat_RBR"/>
    <property type="match status" value="1"/>
</dbReference>
<keyword evidence="5" id="KW-0677">Repeat</keyword>
<protein>
    <recommendedName>
        <fullName evidence="2">RBR-type E3 ubiquitin transferase</fullName>
        <ecNumber evidence="2">2.3.2.31</ecNumber>
    </recommendedName>
</protein>
<dbReference type="OrthoDB" id="1431934at2759"/>
<feature type="compositionally biased region" description="Basic residues" evidence="10">
    <location>
        <begin position="187"/>
        <end position="199"/>
    </location>
</feature>
<dbReference type="InterPro" id="IPR002867">
    <property type="entry name" value="IBR_dom"/>
</dbReference>
<keyword evidence="8" id="KW-0862">Zinc</keyword>
<evidence type="ECO:0000256" key="7">
    <source>
        <dbReference type="ARBA" id="ARBA00022786"/>
    </source>
</evidence>
<dbReference type="SUPFAM" id="SSF57850">
    <property type="entry name" value="RING/U-box"/>
    <property type="match status" value="2"/>
</dbReference>
<gene>
    <name evidence="13" type="ORF">EJ03DRAFT_381883</name>
</gene>
<evidence type="ECO:0000256" key="10">
    <source>
        <dbReference type="SAM" id="MobiDB-lite"/>
    </source>
</evidence>
<evidence type="ECO:0000256" key="1">
    <source>
        <dbReference type="ARBA" id="ARBA00001798"/>
    </source>
</evidence>
<evidence type="ECO:0000256" key="2">
    <source>
        <dbReference type="ARBA" id="ARBA00012251"/>
    </source>
</evidence>
<dbReference type="InterPro" id="IPR031127">
    <property type="entry name" value="E3_UB_ligase_RBR"/>
</dbReference>
<dbReference type="GO" id="GO:0016567">
    <property type="term" value="P:protein ubiquitination"/>
    <property type="evidence" value="ECO:0007669"/>
    <property type="project" value="InterPro"/>
</dbReference>
<dbReference type="EMBL" id="ML995824">
    <property type="protein sequence ID" value="KAF2770643.1"/>
    <property type="molecule type" value="Genomic_DNA"/>
</dbReference>
<dbReference type="Gene3D" id="1.20.120.1750">
    <property type="match status" value="1"/>
</dbReference>
<accession>A0A6G1LCH9</accession>
<feature type="compositionally biased region" description="Basic residues" evidence="10">
    <location>
        <begin position="42"/>
        <end position="51"/>
    </location>
</feature>
<evidence type="ECO:0000259" key="12">
    <source>
        <dbReference type="PROSITE" id="PS51873"/>
    </source>
</evidence>
<dbReference type="EC" id="2.3.2.31" evidence="2"/>
<dbReference type="Pfam" id="PF01485">
    <property type="entry name" value="IBR"/>
    <property type="match status" value="2"/>
</dbReference>
<organism evidence="13 14">
    <name type="scientific">Teratosphaeria nubilosa</name>
    <dbReference type="NCBI Taxonomy" id="161662"/>
    <lineage>
        <taxon>Eukaryota</taxon>
        <taxon>Fungi</taxon>
        <taxon>Dikarya</taxon>
        <taxon>Ascomycota</taxon>
        <taxon>Pezizomycotina</taxon>
        <taxon>Dothideomycetes</taxon>
        <taxon>Dothideomycetidae</taxon>
        <taxon>Mycosphaerellales</taxon>
        <taxon>Teratosphaeriaceae</taxon>
        <taxon>Teratosphaeria</taxon>
    </lineage>
</organism>
<dbReference type="Proteomes" id="UP000799436">
    <property type="component" value="Unassembled WGS sequence"/>
</dbReference>
<keyword evidence="14" id="KW-1185">Reference proteome</keyword>
<dbReference type="InterPro" id="IPR044066">
    <property type="entry name" value="TRIAD_supradom"/>
</dbReference>
<evidence type="ECO:0000256" key="3">
    <source>
        <dbReference type="ARBA" id="ARBA00022679"/>
    </source>
</evidence>
<evidence type="ECO:0000313" key="14">
    <source>
        <dbReference type="Proteomes" id="UP000799436"/>
    </source>
</evidence>
<reference evidence="13" key="1">
    <citation type="journal article" date="2020" name="Stud. Mycol.">
        <title>101 Dothideomycetes genomes: a test case for predicting lifestyles and emergence of pathogens.</title>
        <authorList>
            <person name="Haridas S."/>
            <person name="Albert R."/>
            <person name="Binder M."/>
            <person name="Bloem J."/>
            <person name="Labutti K."/>
            <person name="Salamov A."/>
            <person name="Andreopoulos B."/>
            <person name="Baker S."/>
            <person name="Barry K."/>
            <person name="Bills G."/>
            <person name="Bluhm B."/>
            <person name="Cannon C."/>
            <person name="Castanera R."/>
            <person name="Culley D."/>
            <person name="Daum C."/>
            <person name="Ezra D."/>
            <person name="Gonzalez J."/>
            <person name="Henrissat B."/>
            <person name="Kuo A."/>
            <person name="Liang C."/>
            <person name="Lipzen A."/>
            <person name="Lutzoni F."/>
            <person name="Magnuson J."/>
            <person name="Mondo S."/>
            <person name="Nolan M."/>
            <person name="Ohm R."/>
            <person name="Pangilinan J."/>
            <person name="Park H.-J."/>
            <person name="Ramirez L."/>
            <person name="Alfaro M."/>
            <person name="Sun H."/>
            <person name="Tritt A."/>
            <person name="Yoshinaga Y."/>
            <person name="Zwiers L.-H."/>
            <person name="Turgeon B."/>
            <person name="Goodwin S."/>
            <person name="Spatafora J."/>
            <person name="Crous P."/>
            <person name="Grigoriev I."/>
        </authorList>
    </citation>
    <scope>NUCLEOTIDE SEQUENCE</scope>
    <source>
        <strain evidence="13">CBS 116005</strain>
    </source>
</reference>
<keyword evidence="3" id="KW-0808">Transferase</keyword>
<evidence type="ECO:0000256" key="5">
    <source>
        <dbReference type="ARBA" id="ARBA00022737"/>
    </source>
</evidence>
<feature type="domain" description="RING-type" evidence="11">
    <location>
        <begin position="59"/>
        <end position="112"/>
    </location>
</feature>
<name>A0A6G1LCH9_9PEZI</name>
<keyword evidence="6 9" id="KW-0863">Zinc-finger</keyword>
<dbReference type="GO" id="GO:0061630">
    <property type="term" value="F:ubiquitin protein ligase activity"/>
    <property type="evidence" value="ECO:0007669"/>
    <property type="project" value="UniProtKB-EC"/>
</dbReference>
<dbReference type="PROSITE" id="PS51873">
    <property type="entry name" value="TRIAD"/>
    <property type="match status" value="1"/>
</dbReference>
<evidence type="ECO:0000259" key="11">
    <source>
        <dbReference type="PROSITE" id="PS50089"/>
    </source>
</evidence>
<evidence type="ECO:0000256" key="4">
    <source>
        <dbReference type="ARBA" id="ARBA00022723"/>
    </source>
</evidence>
<feature type="region of interest" description="Disordered" evidence="10">
    <location>
        <begin position="168"/>
        <end position="205"/>
    </location>
</feature>
<dbReference type="InterPro" id="IPR013083">
    <property type="entry name" value="Znf_RING/FYVE/PHD"/>
</dbReference>
<comment type="catalytic activity">
    <reaction evidence="1">
        <text>[E2 ubiquitin-conjugating enzyme]-S-ubiquitinyl-L-cysteine + [acceptor protein]-L-lysine = [E2 ubiquitin-conjugating enzyme]-L-cysteine + [acceptor protein]-N(6)-ubiquitinyl-L-lysine.</text>
        <dbReference type="EC" id="2.3.2.31"/>
    </reaction>
</comment>
<keyword evidence="4" id="KW-0479">Metal-binding</keyword>
<evidence type="ECO:0000256" key="8">
    <source>
        <dbReference type="ARBA" id="ARBA00022833"/>
    </source>
</evidence>
<dbReference type="AlphaFoldDB" id="A0A6G1LCH9"/>
<dbReference type="InterPro" id="IPR001841">
    <property type="entry name" value="Znf_RING"/>
</dbReference>
<feature type="region of interest" description="Disordered" evidence="10">
    <location>
        <begin position="32"/>
        <end position="51"/>
    </location>
</feature>
<keyword evidence="7" id="KW-0833">Ubl conjugation pathway</keyword>
<proteinExistence type="predicted"/>